<evidence type="ECO:0000313" key="2">
    <source>
        <dbReference type="Proteomes" id="UP001291999"/>
    </source>
</evidence>
<organism evidence="1 2">
    <name type="scientific">Nocardioides renjunii</name>
    <dbReference type="NCBI Taxonomy" id="3095075"/>
    <lineage>
        <taxon>Bacteria</taxon>
        <taxon>Bacillati</taxon>
        <taxon>Actinomycetota</taxon>
        <taxon>Actinomycetes</taxon>
        <taxon>Propionibacteriales</taxon>
        <taxon>Nocardioidaceae</taxon>
        <taxon>Nocardioides</taxon>
    </lineage>
</organism>
<gene>
    <name evidence="1" type="ORF">SFC79_10825</name>
</gene>
<keyword evidence="2" id="KW-1185">Reference proteome</keyword>
<name>A0ABU5KCT6_9ACTN</name>
<dbReference type="RefSeq" id="WP_172271878.1">
    <property type="nucleotide sequence ID" value="NZ_CP141058.1"/>
</dbReference>
<protein>
    <submittedName>
        <fullName evidence="1">Uncharacterized protein</fullName>
    </submittedName>
</protein>
<evidence type="ECO:0000313" key="1">
    <source>
        <dbReference type="EMBL" id="MDZ5662259.1"/>
    </source>
</evidence>
<accession>A0ABU5KCT6</accession>
<proteinExistence type="predicted"/>
<dbReference type="Proteomes" id="UP001291999">
    <property type="component" value="Unassembled WGS sequence"/>
</dbReference>
<reference evidence="1 2" key="1">
    <citation type="submission" date="2023-11" db="EMBL/GenBank/DDBJ databases">
        <title>Novel species in genus Nocardioides.</title>
        <authorList>
            <person name="Zhou H."/>
        </authorList>
    </citation>
    <scope>NUCLEOTIDE SEQUENCE [LARGE SCALE GENOMIC DNA]</scope>
    <source>
        <strain evidence="1 2">S-58</strain>
    </source>
</reference>
<comment type="caution">
    <text evidence="1">The sequence shown here is derived from an EMBL/GenBank/DDBJ whole genome shotgun (WGS) entry which is preliminary data.</text>
</comment>
<sequence>MPRFRLCHHHTPDECAAAMASWRVFASPLRGQSATASCAHGGHHVWFDVEAPDREAALSLLPGFVAHRTEVVRVAELDLP</sequence>
<dbReference type="EMBL" id="JAXQPW010000002">
    <property type="protein sequence ID" value="MDZ5662259.1"/>
    <property type="molecule type" value="Genomic_DNA"/>
</dbReference>